<keyword evidence="3" id="KW-0732">Signal</keyword>
<accession>A0A497ZNM6</accession>
<feature type="coiled-coil region" evidence="1">
    <location>
        <begin position="741"/>
        <end position="768"/>
    </location>
</feature>
<feature type="region of interest" description="Disordered" evidence="2">
    <location>
        <begin position="146"/>
        <end position="175"/>
    </location>
</feature>
<dbReference type="OrthoDB" id="7705732at2"/>
<keyword evidence="1" id="KW-0175">Coiled coil</keyword>
<evidence type="ECO:0000313" key="4">
    <source>
        <dbReference type="EMBL" id="RLK10910.1"/>
    </source>
</evidence>
<gene>
    <name evidence="4" type="ORF">CLV75_0898</name>
</gene>
<feature type="signal peptide" evidence="3">
    <location>
        <begin position="1"/>
        <end position="27"/>
    </location>
</feature>
<feature type="region of interest" description="Disordered" evidence="2">
    <location>
        <begin position="36"/>
        <end position="130"/>
    </location>
</feature>
<dbReference type="Proteomes" id="UP000271700">
    <property type="component" value="Unassembled WGS sequence"/>
</dbReference>
<organism evidence="4 5">
    <name type="scientific">Ruegeria conchae</name>
    <dbReference type="NCBI Taxonomy" id="981384"/>
    <lineage>
        <taxon>Bacteria</taxon>
        <taxon>Pseudomonadati</taxon>
        <taxon>Pseudomonadota</taxon>
        <taxon>Alphaproteobacteria</taxon>
        <taxon>Rhodobacterales</taxon>
        <taxon>Roseobacteraceae</taxon>
        <taxon>Ruegeria</taxon>
    </lineage>
</organism>
<keyword evidence="5" id="KW-1185">Reference proteome</keyword>
<protein>
    <submittedName>
        <fullName evidence="4">Uncharacterized protein</fullName>
    </submittedName>
</protein>
<dbReference type="RefSeq" id="WP_120981141.1">
    <property type="nucleotide sequence ID" value="NZ_RCCT01000001.1"/>
</dbReference>
<feature type="coiled-coil region" evidence="1">
    <location>
        <begin position="301"/>
        <end position="328"/>
    </location>
</feature>
<comment type="caution">
    <text evidence="4">The sequence shown here is derived from an EMBL/GenBank/DDBJ whole genome shotgun (WGS) entry which is preliminary data.</text>
</comment>
<evidence type="ECO:0000256" key="1">
    <source>
        <dbReference type="SAM" id="Coils"/>
    </source>
</evidence>
<sequence>MTNSKFRNILTSVLTVTSLVLASGAVATIMLGPDAAYAKNDKSNGNGKGPGRSGEKGKSGKGNDGTKGGKGKSGKGHGAKSADKDAGGAKFNTRRSGKAFRFNKNQNAKSQRSAKNKNKGQNSKVRETTLAGFGREFKRDVEQLFGKRTRSKSNTSANRVKKSYRQASVAPLEHSPRPVARTDYYSKRHVDKKPGARRYRDPLVAAITDPYGSDKLRNLNASKAAAPAFRNASANSNVGKIATYQAAAETYYDLRDDLYEARRELRDLNESYDGRSSEDIADDIAALDPADPNYEDDLNALEDELRDAEAYEEARDNLRADVRDLRYETRDALQDAETAFYDASKGRTLTKATLGEFHGNLDLPQPGYRHKDWATIQPVPYDPDDYSYSEDKTFYDETDYRLRYDKPYFDRKKDRYRYYRDPLVAAITDPYGSDKLRNLNASKAAAPAFRNASANSNVGKIATYQAAAETYYDLRGDLYEARRELRDLNESYDGRSSEDIADDIAALDPADPNYEDDLSALEDELRDAETYEEARDDLRADVRDLRYETRDALQDAEAAFYDASKGRTLTKATLGEFHGYLDLPQPGYRHKDWATIQPVPYDPDDYSYSDDKTFYDETDYRLRYDKPYSDRKKDRYRYYRDPLVAAITDPYGSDKLRNLNASKAAAPAFRNASANSNVGKIATYQAAAETYYDLRGDLYEARRELRDLNESYDGRSSEDIADDIAALDPADPNYEDDLSALEDELRDAETYEEARDDLRADVRDLRIDTLVAEKEAEHAFFEASKGAALTKQLLSEFHSNLQLPTPSQ</sequence>
<feature type="chain" id="PRO_5019825784" evidence="3">
    <location>
        <begin position="28"/>
        <end position="808"/>
    </location>
</feature>
<feature type="compositionally biased region" description="Basic residues" evidence="2">
    <location>
        <begin position="69"/>
        <end position="78"/>
    </location>
</feature>
<evidence type="ECO:0000256" key="3">
    <source>
        <dbReference type="SAM" id="SignalP"/>
    </source>
</evidence>
<dbReference type="AlphaFoldDB" id="A0A497ZNM6"/>
<reference evidence="4 5" key="1">
    <citation type="submission" date="2018-10" db="EMBL/GenBank/DDBJ databases">
        <title>Genomic Encyclopedia of Archaeal and Bacterial Type Strains, Phase II (KMG-II): from individual species to whole genera.</title>
        <authorList>
            <person name="Goeker M."/>
        </authorList>
    </citation>
    <scope>NUCLEOTIDE SEQUENCE [LARGE SCALE GENOMIC DNA]</scope>
    <source>
        <strain evidence="4 5">DSM 29317</strain>
    </source>
</reference>
<feature type="coiled-coil region" evidence="1">
    <location>
        <begin position="521"/>
        <end position="548"/>
    </location>
</feature>
<proteinExistence type="predicted"/>
<evidence type="ECO:0000313" key="5">
    <source>
        <dbReference type="Proteomes" id="UP000271700"/>
    </source>
</evidence>
<dbReference type="EMBL" id="RCCT01000001">
    <property type="protein sequence ID" value="RLK10910.1"/>
    <property type="molecule type" value="Genomic_DNA"/>
</dbReference>
<name>A0A497ZNM6_9RHOB</name>
<evidence type="ECO:0000256" key="2">
    <source>
        <dbReference type="SAM" id="MobiDB-lite"/>
    </source>
</evidence>